<name>A0A0B7ALA1_9EUPU</name>
<dbReference type="AlphaFoldDB" id="A0A0B7ALA1"/>
<dbReference type="EMBL" id="HACG01033850">
    <property type="protein sequence ID" value="CEK80715.1"/>
    <property type="molecule type" value="Transcribed_RNA"/>
</dbReference>
<organism evidence="1">
    <name type="scientific">Arion vulgaris</name>
    <dbReference type="NCBI Taxonomy" id="1028688"/>
    <lineage>
        <taxon>Eukaryota</taxon>
        <taxon>Metazoa</taxon>
        <taxon>Spiralia</taxon>
        <taxon>Lophotrochozoa</taxon>
        <taxon>Mollusca</taxon>
        <taxon>Gastropoda</taxon>
        <taxon>Heterobranchia</taxon>
        <taxon>Euthyneura</taxon>
        <taxon>Panpulmonata</taxon>
        <taxon>Eupulmonata</taxon>
        <taxon>Stylommatophora</taxon>
        <taxon>Helicina</taxon>
        <taxon>Arionoidea</taxon>
        <taxon>Arionidae</taxon>
        <taxon>Arion</taxon>
    </lineage>
</organism>
<sequence length="91" mass="10504">ITNRLPGFSLLPATSVRSPAPTLYFVQKIIQFFSLYLWPLLALSQRAIAYCEHFEHRLHSIGLISFASYSVLRFHSCFPPAKLWSHSRQLL</sequence>
<evidence type="ECO:0000313" key="1">
    <source>
        <dbReference type="EMBL" id="CEK80715.1"/>
    </source>
</evidence>
<reference evidence="1" key="1">
    <citation type="submission" date="2014-12" db="EMBL/GenBank/DDBJ databases">
        <title>Insight into the proteome of Arion vulgaris.</title>
        <authorList>
            <person name="Aradska J."/>
            <person name="Bulat T."/>
            <person name="Smidak R."/>
            <person name="Sarate P."/>
            <person name="Gangsoo J."/>
            <person name="Sialana F."/>
            <person name="Bilban M."/>
            <person name="Lubec G."/>
        </authorList>
    </citation>
    <scope>NUCLEOTIDE SEQUENCE</scope>
    <source>
        <tissue evidence="1">Skin</tissue>
    </source>
</reference>
<protein>
    <submittedName>
        <fullName evidence="1">Uncharacterized protein</fullName>
    </submittedName>
</protein>
<gene>
    <name evidence="1" type="primary">ORF122335</name>
</gene>
<proteinExistence type="predicted"/>
<accession>A0A0B7ALA1</accession>
<feature type="non-terminal residue" evidence="1">
    <location>
        <position position="1"/>
    </location>
</feature>